<evidence type="ECO:0008006" key="3">
    <source>
        <dbReference type="Google" id="ProtNLM"/>
    </source>
</evidence>
<evidence type="ECO:0000313" key="1">
    <source>
        <dbReference type="EMBL" id="KAH9421360.1"/>
    </source>
</evidence>
<reference evidence="1 2" key="2">
    <citation type="journal article" date="2022" name="Mol. Biol. Evol.">
        <title>Comparative Genomics Reveals Insights into the Divergent Evolution of Astigmatic Mites and Household Pest Adaptations.</title>
        <authorList>
            <person name="Xiong Q."/>
            <person name="Wan A.T."/>
            <person name="Liu X."/>
            <person name="Fung C.S."/>
            <person name="Xiao X."/>
            <person name="Malainual N."/>
            <person name="Hou J."/>
            <person name="Wang L."/>
            <person name="Wang M."/>
            <person name="Yang K.Y."/>
            <person name="Cui Y."/>
            <person name="Leung E.L."/>
            <person name="Nong W."/>
            <person name="Shin S.K."/>
            <person name="Au S.W."/>
            <person name="Jeong K.Y."/>
            <person name="Chew F.T."/>
            <person name="Hui J.H."/>
            <person name="Leung T.F."/>
            <person name="Tungtrongchitr A."/>
            <person name="Zhong N."/>
            <person name="Liu Z."/>
            <person name="Tsui S.K."/>
        </authorList>
    </citation>
    <scope>NUCLEOTIDE SEQUENCE [LARGE SCALE GENOMIC DNA]</scope>
    <source>
        <strain evidence="1">Derp</strain>
    </source>
</reference>
<organism evidence="1 2">
    <name type="scientific">Dermatophagoides pteronyssinus</name>
    <name type="common">European house dust mite</name>
    <dbReference type="NCBI Taxonomy" id="6956"/>
    <lineage>
        <taxon>Eukaryota</taxon>
        <taxon>Metazoa</taxon>
        <taxon>Ecdysozoa</taxon>
        <taxon>Arthropoda</taxon>
        <taxon>Chelicerata</taxon>
        <taxon>Arachnida</taxon>
        <taxon>Acari</taxon>
        <taxon>Acariformes</taxon>
        <taxon>Sarcoptiformes</taxon>
        <taxon>Astigmata</taxon>
        <taxon>Psoroptidia</taxon>
        <taxon>Analgoidea</taxon>
        <taxon>Pyroglyphidae</taxon>
        <taxon>Dermatophagoidinae</taxon>
        <taxon>Dermatophagoides</taxon>
    </lineage>
</organism>
<protein>
    <recommendedName>
        <fullName evidence="3">Yippee domain-containing protein</fullName>
    </recommendedName>
</protein>
<reference evidence="1 2" key="1">
    <citation type="journal article" date="2018" name="J. Allergy Clin. Immunol.">
        <title>High-quality assembly of Dermatophagoides pteronyssinus genome and transcriptome reveals a wide range of novel allergens.</title>
        <authorList>
            <person name="Liu X.Y."/>
            <person name="Yang K.Y."/>
            <person name="Wang M.Q."/>
            <person name="Kwok J.S."/>
            <person name="Zeng X."/>
            <person name="Yang Z."/>
            <person name="Xiao X.J."/>
            <person name="Lau C.P."/>
            <person name="Li Y."/>
            <person name="Huang Z.M."/>
            <person name="Ba J.G."/>
            <person name="Yim A.K."/>
            <person name="Ouyang C.Y."/>
            <person name="Ngai S.M."/>
            <person name="Chan T.F."/>
            <person name="Leung E.L."/>
            <person name="Liu L."/>
            <person name="Liu Z.G."/>
            <person name="Tsui S.K."/>
        </authorList>
    </citation>
    <scope>NUCLEOTIDE SEQUENCE [LARGE SCALE GENOMIC DNA]</scope>
    <source>
        <strain evidence="1">Derp</strain>
    </source>
</reference>
<evidence type="ECO:0000313" key="2">
    <source>
        <dbReference type="Proteomes" id="UP000887458"/>
    </source>
</evidence>
<gene>
    <name evidence="1" type="ORF">DERP_010497</name>
</gene>
<comment type="caution">
    <text evidence="1">The sequence shown here is derived from an EMBL/GenBank/DDBJ whole genome shotgun (WGS) entry which is preliminary data.</text>
</comment>
<keyword evidence="2" id="KW-1185">Reference proteome</keyword>
<proteinExistence type="predicted"/>
<dbReference type="EMBL" id="NJHN03000041">
    <property type="protein sequence ID" value="KAH9421360.1"/>
    <property type="molecule type" value="Genomic_DNA"/>
</dbReference>
<name>A0ABQ8JG45_DERPT</name>
<sequence length="74" mass="9309">MENKFFWYTLNHSQKQTNKCETRIYWEKQQTEFRYGKMIFHSFEHFEQMNSVTLRADLISQSIRCRHCRRQLNE</sequence>
<accession>A0ABQ8JG45</accession>
<dbReference type="Proteomes" id="UP000887458">
    <property type="component" value="Unassembled WGS sequence"/>
</dbReference>